<feature type="signal peptide" evidence="1">
    <location>
        <begin position="1"/>
        <end position="19"/>
    </location>
</feature>
<reference evidence="2 3" key="1">
    <citation type="submission" date="2022-06" db="EMBL/GenBank/DDBJ databases">
        <title>A taxonomic note on the genus Prevotella: Description of four novel genera and emended description of the genera Hallella and Xylanibacter.</title>
        <authorList>
            <person name="Hitch T.C.A."/>
        </authorList>
    </citation>
    <scope>NUCLEOTIDE SEQUENCE [LARGE SCALE GENOMIC DNA]</scope>
    <source>
        <strain evidence="2 3">DSM 100619</strain>
    </source>
</reference>
<protein>
    <submittedName>
        <fullName evidence="2">Uncharacterized protein</fullName>
    </submittedName>
</protein>
<keyword evidence="1" id="KW-0732">Signal</keyword>
<evidence type="ECO:0000313" key="2">
    <source>
        <dbReference type="EMBL" id="MCO6025292.1"/>
    </source>
</evidence>
<keyword evidence="3" id="KW-1185">Reference proteome</keyword>
<proteinExistence type="predicted"/>
<dbReference type="RefSeq" id="WP_252760691.1">
    <property type="nucleotide sequence ID" value="NZ_JAMXLY010000015.1"/>
</dbReference>
<feature type="chain" id="PRO_5045130753" evidence="1">
    <location>
        <begin position="20"/>
        <end position="252"/>
    </location>
</feature>
<evidence type="ECO:0000313" key="3">
    <source>
        <dbReference type="Proteomes" id="UP001204015"/>
    </source>
</evidence>
<organism evidence="2 3">
    <name type="scientific">Segatella cerevisiae</name>
    <dbReference type="NCBI Taxonomy" id="2053716"/>
    <lineage>
        <taxon>Bacteria</taxon>
        <taxon>Pseudomonadati</taxon>
        <taxon>Bacteroidota</taxon>
        <taxon>Bacteroidia</taxon>
        <taxon>Bacteroidales</taxon>
        <taxon>Prevotellaceae</taxon>
        <taxon>Segatella</taxon>
    </lineage>
</organism>
<comment type="caution">
    <text evidence="2">The sequence shown here is derived from an EMBL/GenBank/DDBJ whole genome shotgun (WGS) entry which is preliminary data.</text>
</comment>
<dbReference type="Proteomes" id="UP001204015">
    <property type="component" value="Unassembled WGS sequence"/>
</dbReference>
<accession>A0ABT1BXW8</accession>
<dbReference type="EMBL" id="JAMXLY010000015">
    <property type="protein sequence ID" value="MCO6025292.1"/>
    <property type="molecule type" value="Genomic_DNA"/>
</dbReference>
<gene>
    <name evidence="2" type="ORF">NG821_05465</name>
</gene>
<sequence>MKKVLLIILCVVSAVGAYAQRADLNTQKEIWRKMVADTVSAPSARNSDDSYNRSDPSLAKAIEPQVIDNFAFGLHQGLNVNLGASAYATFGHNVPHRGGFSQTMDVLYLTPLTKDNRLWLGAGGYINHYNWGSDQYANAGLYGILDYQIDPHWEAYIYGQLSLQGNNGMYQQPWGYGYNPYYGGMGYPYGYAMGPGYGAMSYGMGAPGANVIGGGVTYHNKNFSLGVSVEGDWYSTPHNFRYFDQYNYPTPK</sequence>
<name>A0ABT1BXW8_9BACT</name>
<evidence type="ECO:0000256" key="1">
    <source>
        <dbReference type="SAM" id="SignalP"/>
    </source>
</evidence>